<evidence type="ECO:0000313" key="3">
    <source>
        <dbReference type="Proteomes" id="UP000199187"/>
    </source>
</evidence>
<dbReference type="Proteomes" id="UP000199187">
    <property type="component" value="Unassembled WGS sequence"/>
</dbReference>
<sequence length="34" mass="3740">MLRIDLGTEAHERVRGGQYRDTQQAPTAVQPGST</sequence>
<dbReference type="EMBL" id="FPAU01000001">
    <property type="protein sequence ID" value="SFT65809.1"/>
    <property type="molecule type" value="Genomic_DNA"/>
</dbReference>
<evidence type="ECO:0000313" key="2">
    <source>
        <dbReference type="EMBL" id="SFT65809.1"/>
    </source>
</evidence>
<reference evidence="3" key="1">
    <citation type="submission" date="2016-10" db="EMBL/GenBank/DDBJ databases">
        <authorList>
            <person name="Varghese N."/>
            <person name="Submissions S."/>
        </authorList>
    </citation>
    <scope>NUCLEOTIDE SEQUENCE [LARGE SCALE GENOMIC DNA]</scope>
    <source>
        <strain evidence="3">Ah-143</strain>
    </source>
</reference>
<name>A0A1I6ZSV8_9ENTR</name>
<organism evidence="2 3">
    <name type="scientific">Kosakonia arachidis</name>
    <dbReference type="NCBI Taxonomy" id="551989"/>
    <lineage>
        <taxon>Bacteria</taxon>
        <taxon>Pseudomonadati</taxon>
        <taxon>Pseudomonadota</taxon>
        <taxon>Gammaproteobacteria</taxon>
        <taxon>Enterobacterales</taxon>
        <taxon>Enterobacteriaceae</taxon>
        <taxon>Kosakonia</taxon>
    </lineage>
</organism>
<gene>
    <name evidence="2" type="ORF">SAMN05192562_1011346</name>
</gene>
<dbReference type="AlphaFoldDB" id="A0A1I6ZSV8"/>
<feature type="compositionally biased region" description="Basic and acidic residues" evidence="1">
    <location>
        <begin position="1"/>
        <end position="15"/>
    </location>
</feature>
<keyword evidence="3" id="KW-1185">Reference proteome</keyword>
<accession>A0A1I6ZSV8</accession>
<protein>
    <submittedName>
        <fullName evidence="2">Uncharacterized protein</fullName>
    </submittedName>
</protein>
<feature type="compositionally biased region" description="Polar residues" evidence="1">
    <location>
        <begin position="20"/>
        <end position="34"/>
    </location>
</feature>
<evidence type="ECO:0000256" key="1">
    <source>
        <dbReference type="SAM" id="MobiDB-lite"/>
    </source>
</evidence>
<feature type="region of interest" description="Disordered" evidence="1">
    <location>
        <begin position="1"/>
        <end position="34"/>
    </location>
</feature>
<proteinExistence type="predicted"/>